<dbReference type="Gene3D" id="1.10.287.950">
    <property type="entry name" value="Methyl-accepting chemotaxis protein"/>
    <property type="match status" value="1"/>
</dbReference>
<dbReference type="PRINTS" id="PR00260">
    <property type="entry name" value="CHEMTRNSDUCR"/>
</dbReference>
<comment type="caution">
    <text evidence="3">The sequence shown here is derived from an EMBL/GenBank/DDBJ whole genome shotgun (WGS) entry which is preliminary data.</text>
</comment>
<dbReference type="SUPFAM" id="SSF58104">
    <property type="entry name" value="Methyl-accepting chemotaxis protein (MCP) signaling domain"/>
    <property type="match status" value="1"/>
</dbReference>
<organism evidence="3">
    <name type="scientific">mine drainage metagenome</name>
    <dbReference type="NCBI Taxonomy" id="410659"/>
    <lineage>
        <taxon>unclassified sequences</taxon>
        <taxon>metagenomes</taxon>
        <taxon>ecological metagenomes</taxon>
    </lineage>
</organism>
<proteinExistence type="predicted"/>
<dbReference type="PANTHER" id="PTHR43531:SF14">
    <property type="entry name" value="METHYL-ACCEPTING CHEMOTAXIS PROTEIN I-RELATED"/>
    <property type="match status" value="1"/>
</dbReference>
<dbReference type="InterPro" id="IPR004089">
    <property type="entry name" value="MCPsignal_dom"/>
</dbReference>
<dbReference type="EMBL" id="AUZX01009649">
    <property type="protein sequence ID" value="EQD51112.1"/>
    <property type="molecule type" value="Genomic_DNA"/>
</dbReference>
<dbReference type="SMART" id="SM00283">
    <property type="entry name" value="MA"/>
    <property type="match status" value="1"/>
</dbReference>
<feature type="domain" description="Methyl-accepting transducer" evidence="2">
    <location>
        <begin position="1"/>
        <end position="109"/>
    </location>
</feature>
<dbReference type="Pfam" id="PF00015">
    <property type="entry name" value="MCPsignal"/>
    <property type="match status" value="1"/>
</dbReference>
<name>T1A2J1_9ZZZZ</name>
<feature type="non-terminal residue" evidence="3">
    <location>
        <position position="1"/>
    </location>
</feature>
<reference evidence="3" key="1">
    <citation type="submission" date="2013-08" db="EMBL/GenBank/DDBJ databases">
        <authorList>
            <person name="Mendez C."/>
            <person name="Richter M."/>
            <person name="Ferrer M."/>
            <person name="Sanchez J."/>
        </authorList>
    </citation>
    <scope>NUCLEOTIDE SEQUENCE</scope>
</reference>
<reference evidence="3" key="2">
    <citation type="journal article" date="2014" name="ISME J.">
        <title>Microbial stratification in low pH oxic and suboxic macroscopic growths along an acid mine drainage.</title>
        <authorList>
            <person name="Mendez-Garcia C."/>
            <person name="Mesa V."/>
            <person name="Sprenger R.R."/>
            <person name="Richter M."/>
            <person name="Diez M.S."/>
            <person name="Solano J."/>
            <person name="Bargiela R."/>
            <person name="Golyshina O.V."/>
            <person name="Manteca A."/>
            <person name="Ramos J.L."/>
            <person name="Gallego J.R."/>
            <person name="Llorente I."/>
            <person name="Martins Dos Santos V.A."/>
            <person name="Jensen O.N."/>
            <person name="Pelaez A.I."/>
            <person name="Sanchez J."/>
            <person name="Ferrer M."/>
        </authorList>
    </citation>
    <scope>NUCLEOTIDE SEQUENCE</scope>
</reference>
<accession>T1A2J1</accession>
<dbReference type="AlphaFoldDB" id="T1A2J1"/>
<evidence type="ECO:0000256" key="1">
    <source>
        <dbReference type="ARBA" id="ARBA00022481"/>
    </source>
</evidence>
<protein>
    <submittedName>
        <fullName evidence="3">Methyl-accepting chemotaxis protein</fullName>
    </submittedName>
</protein>
<dbReference type="PANTHER" id="PTHR43531">
    <property type="entry name" value="PROTEIN ICFG"/>
    <property type="match status" value="1"/>
</dbReference>
<dbReference type="GO" id="GO:0007165">
    <property type="term" value="P:signal transduction"/>
    <property type="evidence" value="ECO:0007669"/>
    <property type="project" value="InterPro"/>
</dbReference>
<gene>
    <name evidence="3" type="ORF">B1A_13195</name>
</gene>
<keyword evidence="1" id="KW-0488">Methylation</keyword>
<dbReference type="GO" id="GO:0006935">
    <property type="term" value="P:chemotaxis"/>
    <property type="evidence" value="ECO:0007669"/>
    <property type="project" value="InterPro"/>
</dbReference>
<dbReference type="InterPro" id="IPR004090">
    <property type="entry name" value="Chemotax_Me-accpt_rcpt"/>
</dbReference>
<dbReference type="GO" id="GO:0005886">
    <property type="term" value="C:plasma membrane"/>
    <property type="evidence" value="ECO:0007669"/>
    <property type="project" value="TreeGrafter"/>
</dbReference>
<evidence type="ECO:0000259" key="2">
    <source>
        <dbReference type="PROSITE" id="PS50111"/>
    </source>
</evidence>
<dbReference type="GO" id="GO:0004888">
    <property type="term" value="F:transmembrane signaling receptor activity"/>
    <property type="evidence" value="ECO:0007669"/>
    <property type="project" value="InterPro"/>
</dbReference>
<sequence>KGFAVVASEVRNLASRSAEAAKQIKTLIHDSVDKVSEGTKLVDESGAVLGEIVTRVKKVTDVMADIAESSSAQASGIEQVNRAVTSMDAMTQQNAAMVEQAAGAAQALNEQATSLMRLIGRYRTASVAAASDDARRVRARPVAEVASGGR</sequence>
<dbReference type="InterPro" id="IPR051310">
    <property type="entry name" value="MCP_chemotaxis"/>
</dbReference>
<evidence type="ECO:0000313" key="3">
    <source>
        <dbReference type="EMBL" id="EQD51112.1"/>
    </source>
</evidence>
<dbReference type="PROSITE" id="PS50111">
    <property type="entry name" value="CHEMOTAXIS_TRANSDUC_2"/>
    <property type="match status" value="1"/>
</dbReference>